<dbReference type="EMBL" id="CALQ01001122">
    <property type="protein sequence ID" value="CCM16664.1"/>
    <property type="molecule type" value="Genomic_DNA"/>
</dbReference>
<name>A0A1E1IZB3_LEIGU</name>
<evidence type="ECO:0000313" key="2">
    <source>
        <dbReference type="EMBL" id="CCM16664.1"/>
    </source>
</evidence>
<protein>
    <submittedName>
        <fullName evidence="2">Uncharacterized protein</fullName>
    </submittedName>
</protein>
<proteinExistence type="predicted"/>
<evidence type="ECO:0000256" key="1">
    <source>
        <dbReference type="SAM" id="MobiDB-lite"/>
    </source>
</evidence>
<accession>A0A1E1IZB3</accession>
<dbReference type="AlphaFoldDB" id="A0A1E1IZB3"/>
<organism evidence="2">
    <name type="scientific">Leishmania guyanensis</name>
    <dbReference type="NCBI Taxonomy" id="5670"/>
    <lineage>
        <taxon>Eukaryota</taxon>
        <taxon>Discoba</taxon>
        <taxon>Euglenozoa</taxon>
        <taxon>Kinetoplastea</taxon>
        <taxon>Metakinetoplastina</taxon>
        <taxon>Trypanosomatida</taxon>
        <taxon>Trypanosomatidae</taxon>
        <taxon>Leishmaniinae</taxon>
        <taxon>Leishmania</taxon>
        <taxon>Leishmania guyanensis species complex</taxon>
    </lineage>
</organism>
<gene>
    <name evidence="2" type="primary">LgM4147LRVhigh.27.01391.00110</name>
    <name evidence="2" type="ORF">BN36_2741660</name>
</gene>
<sequence>MYSSDESELSCDSSGSLQQQPNTRTQTNAQKQYDDGPDVYDNFDDKEPEVVTTDSDESATYVQGTGDRGYWGPVGESTLPTECIERCAVLIDCSMFDPALPQGDRNEQVVEWSIRVIQYPFQALEHELAETMLYIAEVDASYMTKLVRAQTVQRWRQLIASHHGVPCLPRGISYQFKELHRTIRTFRTYVDEFCHSLLDEKKGPSRVAKGASQQLSGSGAASEDTCMIVARTKEEVLDYLPDKFWRIIEAATKTCESEEMKRQIAFFTAERRRDEVLRALLWLQKKAKISLPPYHVFTIASSLGEEWEELVAREMTNFCCRYHSHLMINKYGNPHHCCESTVGAMAHVINAAVCQQHGG</sequence>
<feature type="compositionally biased region" description="Polar residues" evidence="1">
    <location>
        <begin position="18"/>
        <end position="31"/>
    </location>
</feature>
<reference evidence="2" key="1">
    <citation type="submission" date="2012-08" db="EMBL/GenBank/DDBJ databases">
        <title>Comparative genomics of metastatic and non-metastatic Leishmania guyanensis provides insights into polygenic factors involved in Leishmania RNA virus infection.</title>
        <authorList>
            <person name="Smith D."/>
            <person name="Hertz-Fowler C."/>
            <person name="Martin R."/>
            <person name="Dickens N."/>
            <person name="Fasel N."/>
            <person name="Falquet L."/>
            <person name="Beverley S."/>
            <person name="Zangger H."/>
            <person name="Calderon-Copete S."/>
            <person name="Mottram J."/>
            <person name="Xenarios I."/>
        </authorList>
    </citation>
    <scope>NUCLEOTIDE SEQUENCE</scope>
    <source>
        <strain evidence="2">MHOM/BR/75/M4147/SSU:IR2SAT-LUC</strain>
    </source>
</reference>
<feature type="region of interest" description="Disordered" evidence="1">
    <location>
        <begin position="1"/>
        <end position="64"/>
    </location>
</feature>